<reference evidence="1" key="1">
    <citation type="journal article" date="2015" name="Nature">
        <title>Complex archaea that bridge the gap between prokaryotes and eukaryotes.</title>
        <authorList>
            <person name="Spang A."/>
            <person name="Saw J.H."/>
            <person name="Jorgensen S.L."/>
            <person name="Zaremba-Niedzwiedzka K."/>
            <person name="Martijn J."/>
            <person name="Lind A.E."/>
            <person name="van Eijk R."/>
            <person name="Schleper C."/>
            <person name="Guy L."/>
            <person name="Ettema T.J."/>
        </authorList>
    </citation>
    <scope>NUCLEOTIDE SEQUENCE</scope>
</reference>
<evidence type="ECO:0000313" key="1">
    <source>
        <dbReference type="EMBL" id="KKL15222.1"/>
    </source>
</evidence>
<accession>A0A0F9BN35</accession>
<name>A0A0F9BN35_9ZZZZ</name>
<organism evidence="1">
    <name type="scientific">marine sediment metagenome</name>
    <dbReference type="NCBI Taxonomy" id="412755"/>
    <lineage>
        <taxon>unclassified sequences</taxon>
        <taxon>metagenomes</taxon>
        <taxon>ecological metagenomes</taxon>
    </lineage>
</organism>
<proteinExistence type="predicted"/>
<dbReference type="EMBL" id="LAZR01040145">
    <property type="protein sequence ID" value="KKL15222.1"/>
    <property type="molecule type" value="Genomic_DNA"/>
</dbReference>
<comment type="caution">
    <text evidence="1">The sequence shown here is derived from an EMBL/GenBank/DDBJ whole genome shotgun (WGS) entry which is preliminary data.</text>
</comment>
<sequence>MPEPKAVPCPRCGEPLWFYRIYQEPLMEGEDILNIEYTEWDNEEVECPNCNHKPPYKWVGEEIVLA</sequence>
<protein>
    <submittedName>
        <fullName evidence="1">Uncharacterized protein</fullName>
    </submittedName>
</protein>
<gene>
    <name evidence="1" type="ORF">LCGC14_2507780</name>
</gene>
<dbReference type="AlphaFoldDB" id="A0A0F9BN35"/>